<name>A0ABT9W0G1_9BACI</name>
<dbReference type="GO" id="GO:0003677">
    <property type="term" value="F:DNA binding"/>
    <property type="evidence" value="ECO:0007669"/>
    <property type="project" value="UniProtKB-KW"/>
</dbReference>
<evidence type="ECO:0000313" key="6">
    <source>
        <dbReference type="EMBL" id="MDQ0166532.1"/>
    </source>
</evidence>
<dbReference type="PROSITE" id="PS50931">
    <property type="entry name" value="HTH_LYSR"/>
    <property type="match status" value="1"/>
</dbReference>
<feature type="domain" description="HTH lysR-type" evidence="5">
    <location>
        <begin position="1"/>
        <end position="58"/>
    </location>
</feature>
<comment type="caution">
    <text evidence="6">The sequence shown here is derived from an EMBL/GenBank/DDBJ whole genome shotgun (WGS) entry which is preliminary data.</text>
</comment>
<dbReference type="InterPro" id="IPR000847">
    <property type="entry name" value="LysR_HTH_N"/>
</dbReference>
<gene>
    <name evidence="6" type="ORF">J2S11_002436</name>
</gene>
<protein>
    <submittedName>
        <fullName evidence="6">DNA-binding transcriptional LysR family regulator</fullName>
    </submittedName>
</protein>
<evidence type="ECO:0000259" key="5">
    <source>
        <dbReference type="PROSITE" id="PS50931"/>
    </source>
</evidence>
<dbReference type="InterPro" id="IPR005119">
    <property type="entry name" value="LysR_subst-bd"/>
</dbReference>
<evidence type="ECO:0000313" key="7">
    <source>
        <dbReference type="Proteomes" id="UP001235840"/>
    </source>
</evidence>
<dbReference type="InterPro" id="IPR036390">
    <property type="entry name" value="WH_DNA-bd_sf"/>
</dbReference>
<sequence length="291" mass="32659">MNTRLLRYFIAVAEELNFSRAAKRLNMAQPPLSQQIMQLENEIGAQLFRRNKRMVQLTDAGKVFLKEAQSLLLQMEQAGQKARLAEQGQLGDLRIGFVGSASDGSFVEKIKEFYQQNPSVNLQLLELTSSEQMDALYAKEIDLGLMRRQSVNQTLHSSRIAEEPLVLVLPEHHALASKVALSAEDVAHDRFILFPRRLGPDFYDLIIGFFQSHEVSLNIVQEAIHMHTIVNLVSTGIGIAVVPASVTNFKRPGIVYKNFIHSTPTVGLYATWRKDNDSAVLQSFLSKVLRG</sequence>
<dbReference type="PANTHER" id="PTHR30346:SF0">
    <property type="entry name" value="HCA OPERON TRANSCRIPTIONAL ACTIVATOR HCAR"/>
    <property type="match status" value="1"/>
</dbReference>
<evidence type="ECO:0000256" key="3">
    <source>
        <dbReference type="ARBA" id="ARBA00023125"/>
    </source>
</evidence>
<comment type="similarity">
    <text evidence="1">Belongs to the LysR transcriptional regulatory family.</text>
</comment>
<dbReference type="Gene3D" id="3.40.190.10">
    <property type="entry name" value="Periplasmic binding protein-like II"/>
    <property type="match status" value="2"/>
</dbReference>
<organism evidence="6 7">
    <name type="scientific">Caldalkalibacillus horti</name>
    <dbReference type="NCBI Taxonomy" id="77523"/>
    <lineage>
        <taxon>Bacteria</taxon>
        <taxon>Bacillati</taxon>
        <taxon>Bacillota</taxon>
        <taxon>Bacilli</taxon>
        <taxon>Bacillales</taxon>
        <taxon>Bacillaceae</taxon>
        <taxon>Caldalkalibacillus</taxon>
    </lineage>
</organism>
<dbReference type="Pfam" id="PF03466">
    <property type="entry name" value="LysR_substrate"/>
    <property type="match status" value="1"/>
</dbReference>
<keyword evidence="7" id="KW-1185">Reference proteome</keyword>
<keyword evidence="4" id="KW-0804">Transcription</keyword>
<reference evidence="6 7" key="1">
    <citation type="submission" date="2023-07" db="EMBL/GenBank/DDBJ databases">
        <title>Genomic Encyclopedia of Type Strains, Phase IV (KMG-IV): sequencing the most valuable type-strain genomes for metagenomic binning, comparative biology and taxonomic classification.</title>
        <authorList>
            <person name="Goeker M."/>
        </authorList>
    </citation>
    <scope>NUCLEOTIDE SEQUENCE [LARGE SCALE GENOMIC DNA]</scope>
    <source>
        <strain evidence="6 7">DSM 12751</strain>
    </source>
</reference>
<dbReference type="Pfam" id="PF00126">
    <property type="entry name" value="HTH_1"/>
    <property type="match status" value="1"/>
</dbReference>
<keyword evidence="3 6" id="KW-0238">DNA-binding</keyword>
<dbReference type="CDD" id="cd08414">
    <property type="entry name" value="PBP2_LTTR_aromatics_like"/>
    <property type="match status" value="1"/>
</dbReference>
<evidence type="ECO:0000256" key="2">
    <source>
        <dbReference type="ARBA" id="ARBA00023015"/>
    </source>
</evidence>
<dbReference type="SUPFAM" id="SSF53850">
    <property type="entry name" value="Periplasmic binding protein-like II"/>
    <property type="match status" value="1"/>
</dbReference>
<dbReference type="RefSeq" id="WP_307394815.1">
    <property type="nucleotide sequence ID" value="NZ_BAAADK010000045.1"/>
</dbReference>
<accession>A0ABT9W0G1</accession>
<evidence type="ECO:0000256" key="4">
    <source>
        <dbReference type="ARBA" id="ARBA00023163"/>
    </source>
</evidence>
<dbReference type="PRINTS" id="PR00039">
    <property type="entry name" value="HTHLYSR"/>
</dbReference>
<keyword evidence="2" id="KW-0805">Transcription regulation</keyword>
<proteinExistence type="inferred from homology"/>
<evidence type="ECO:0000256" key="1">
    <source>
        <dbReference type="ARBA" id="ARBA00009437"/>
    </source>
</evidence>
<dbReference type="Proteomes" id="UP001235840">
    <property type="component" value="Unassembled WGS sequence"/>
</dbReference>
<dbReference type="SUPFAM" id="SSF46785">
    <property type="entry name" value="Winged helix' DNA-binding domain"/>
    <property type="match status" value="1"/>
</dbReference>
<dbReference type="EMBL" id="JAUSTY010000009">
    <property type="protein sequence ID" value="MDQ0166532.1"/>
    <property type="molecule type" value="Genomic_DNA"/>
</dbReference>
<dbReference type="Gene3D" id="1.10.10.10">
    <property type="entry name" value="Winged helix-like DNA-binding domain superfamily/Winged helix DNA-binding domain"/>
    <property type="match status" value="1"/>
</dbReference>
<dbReference type="PANTHER" id="PTHR30346">
    <property type="entry name" value="TRANSCRIPTIONAL DUAL REGULATOR HCAR-RELATED"/>
    <property type="match status" value="1"/>
</dbReference>
<dbReference type="InterPro" id="IPR036388">
    <property type="entry name" value="WH-like_DNA-bd_sf"/>
</dbReference>